<evidence type="ECO:0000313" key="3">
    <source>
        <dbReference type="Proteomes" id="UP000316706"/>
    </source>
</evidence>
<evidence type="ECO:0000313" key="2">
    <source>
        <dbReference type="EMBL" id="TQM68591.1"/>
    </source>
</evidence>
<proteinExistence type="predicted"/>
<keyword evidence="1" id="KW-0472">Membrane</keyword>
<keyword evidence="1" id="KW-0812">Transmembrane</keyword>
<gene>
    <name evidence="2" type="ORF">FHX41_2241</name>
</gene>
<keyword evidence="1" id="KW-1133">Transmembrane helix</keyword>
<reference evidence="2 3" key="1">
    <citation type="submission" date="2019-06" db="EMBL/GenBank/DDBJ databases">
        <title>Sequencing the genomes of 1000 actinobacteria strains.</title>
        <authorList>
            <person name="Klenk H.-P."/>
        </authorList>
    </citation>
    <scope>NUCLEOTIDE SEQUENCE [LARGE SCALE GENOMIC DNA]</scope>
    <source>
        <strain evidence="2 3">DSM 45043</strain>
    </source>
</reference>
<dbReference type="RefSeq" id="WP_185758778.1">
    <property type="nucleotide sequence ID" value="NZ_VFPO01000001.1"/>
</dbReference>
<keyword evidence="3" id="KW-1185">Reference proteome</keyword>
<accession>A0A543IDG8</accession>
<comment type="caution">
    <text evidence="2">The sequence shown here is derived from an EMBL/GenBank/DDBJ whole genome shotgun (WGS) entry which is preliminary data.</text>
</comment>
<evidence type="ECO:0008006" key="4">
    <source>
        <dbReference type="Google" id="ProtNLM"/>
    </source>
</evidence>
<dbReference type="AlphaFoldDB" id="A0A543IDG8"/>
<name>A0A543IDG8_9ACTN</name>
<protein>
    <recommendedName>
        <fullName evidence="4">Integral membrane protein</fullName>
    </recommendedName>
</protein>
<dbReference type="EMBL" id="VFPO01000001">
    <property type="protein sequence ID" value="TQM68591.1"/>
    <property type="molecule type" value="Genomic_DNA"/>
</dbReference>
<feature type="transmembrane region" description="Helical" evidence="1">
    <location>
        <begin position="93"/>
        <end position="112"/>
    </location>
</feature>
<dbReference type="Proteomes" id="UP000316706">
    <property type="component" value="Unassembled WGS sequence"/>
</dbReference>
<evidence type="ECO:0000256" key="1">
    <source>
        <dbReference type="SAM" id="Phobius"/>
    </source>
</evidence>
<organism evidence="2 3">
    <name type="scientific">Actinomadura hallensis</name>
    <dbReference type="NCBI Taxonomy" id="337895"/>
    <lineage>
        <taxon>Bacteria</taxon>
        <taxon>Bacillati</taxon>
        <taxon>Actinomycetota</taxon>
        <taxon>Actinomycetes</taxon>
        <taxon>Streptosporangiales</taxon>
        <taxon>Thermomonosporaceae</taxon>
        <taxon>Actinomadura</taxon>
    </lineage>
</organism>
<sequence length="121" mass="12226">MTNGLTIVIIVAALLVAGHALVAALRNRAMDLAQLISLGVLELLLAAQAVVGFVKLSGGEGPESTATFAGYLIGALVLPVAAAGWGLLERTRWGPGVIVVAALGVAVMIVRLDQLWSGTGG</sequence>
<feature type="transmembrane region" description="Helical" evidence="1">
    <location>
        <begin position="34"/>
        <end position="56"/>
    </location>
</feature>
<feature type="transmembrane region" description="Helical" evidence="1">
    <location>
        <begin position="68"/>
        <end position="87"/>
    </location>
</feature>